<dbReference type="GeneID" id="123108039"/>
<dbReference type="PROSITE" id="PS01010">
    <property type="entry name" value="CRISP_2"/>
    <property type="match status" value="1"/>
</dbReference>
<proteinExistence type="predicted"/>
<dbReference type="Pfam" id="PF00188">
    <property type="entry name" value="CAP"/>
    <property type="match status" value="1"/>
</dbReference>
<dbReference type="InterPro" id="IPR018244">
    <property type="entry name" value="Allrgn_V5/Tpx1_CS"/>
</dbReference>
<dbReference type="FunFam" id="3.40.33.10:FF:000004">
    <property type="entry name" value="CAP, cysteine-rich secretory protein, antigen 5"/>
    <property type="match status" value="1"/>
</dbReference>
<reference evidence="3" key="2">
    <citation type="submission" date="2018-10" db="UniProtKB">
        <authorList>
            <consortium name="EnsemblPlants"/>
        </authorList>
    </citation>
    <scope>IDENTIFICATION</scope>
</reference>
<dbReference type="Gramene" id="TraesNOR5A03G02769560.1">
    <property type="protein sequence ID" value="TraesNOR5A03G02769560.1.CDS1"/>
    <property type="gene ID" value="TraesNOR5A03G02769560"/>
</dbReference>
<dbReference type="Gramene" id="TraesSTA5A03G02736470.1">
    <property type="protein sequence ID" value="TraesSTA5A03G02736470.1.CDS1"/>
    <property type="gene ID" value="TraesSTA5A03G02736470"/>
</dbReference>
<dbReference type="Gramene" id="TraesCLE_scaffold_064034_01G000100.1">
    <property type="protein sequence ID" value="TraesCLE_scaffold_064034_01G000100.1"/>
    <property type="gene ID" value="TraesCLE_scaffold_064034_01G000100"/>
</dbReference>
<dbReference type="Gramene" id="TraesSYM5A03G02775220.1">
    <property type="protein sequence ID" value="TraesSYM5A03G02775220.1.CDS1"/>
    <property type="gene ID" value="TraesSYM5A03G02775220"/>
</dbReference>
<reference evidence="3" key="1">
    <citation type="submission" date="2018-08" db="EMBL/GenBank/DDBJ databases">
        <authorList>
            <person name="Rossello M."/>
        </authorList>
    </citation>
    <scope>NUCLEOTIDE SEQUENCE [LARGE SCALE GENOMIC DNA]</scope>
    <source>
        <strain evidence="3">cv. Chinese Spring</strain>
    </source>
</reference>
<dbReference type="AlphaFoldDB" id="A0A3B6KRS6"/>
<dbReference type="Gramene" id="TraesJAG5A03G02747320.1">
    <property type="protein sequence ID" value="TraesJAG5A03G02747320.1.CDS1"/>
    <property type="gene ID" value="TraesJAG5A03G02747320"/>
</dbReference>
<feature type="domain" description="SCP" evidence="2">
    <location>
        <begin position="25"/>
        <end position="162"/>
    </location>
</feature>
<keyword evidence="4" id="KW-1185">Reference proteome</keyword>
<evidence type="ECO:0000313" key="4">
    <source>
        <dbReference type="Proteomes" id="UP000019116"/>
    </source>
</evidence>
<dbReference type="Gramene" id="TraesLAC5A03G02699700.1">
    <property type="protein sequence ID" value="TraesLAC5A03G02699700.1.CDS1"/>
    <property type="gene ID" value="TraesLAC5A03G02699700"/>
</dbReference>
<dbReference type="PRINTS" id="PR00837">
    <property type="entry name" value="V5TPXLIKE"/>
</dbReference>
<dbReference type="Gramene" id="TraesCS5A02G440000.1">
    <property type="protein sequence ID" value="TraesCS5A02G440000.1.cds1"/>
    <property type="gene ID" value="TraesCS5A02G440000"/>
</dbReference>
<dbReference type="InterPro" id="IPR001283">
    <property type="entry name" value="CRISP-related"/>
</dbReference>
<feature type="chain" id="PRO_5043177015" description="SCP domain-containing protein" evidence="1">
    <location>
        <begin position="24"/>
        <end position="166"/>
    </location>
</feature>
<dbReference type="Gramene" id="TraesWEE_scaffold_063636_01G000100.1">
    <property type="protein sequence ID" value="TraesWEE_scaffold_063636_01G000100.1"/>
    <property type="gene ID" value="TraesWEE_scaffold_063636_01G000100"/>
</dbReference>
<dbReference type="PANTHER" id="PTHR10334">
    <property type="entry name" value="CYSTEINE-RICH SECRETORY PROTEIN-RELATED"/>
    <property type="match status" value="1"/>
</dbReference>
<dbReference type="Gramene" id="TraesCS5A03G1038000.1">
    <property type="protein sequence ID" value="TraesCS5A03G1038000.1.CDS1"/>
    <property type="gene ID" value="TraesCS5A03G1038000"/>
</dbReference>
<dbReference type="Gramene" id="TraesRN5A0101052000.1">
    <property type="protein sequence ID" value="TraesRN5A0101052000.1"/>
    <property type="gene ID" value="TraesRN5A0101052000"/>
</dbReference>
<dbReference type="CDD" id="cd05381">
    <property type="entry name" value="CAP_PR-1"/>
    <property type="match status" value="1"/>
</dbReference>
<evidence type="ECO:0000259" key="2">
    <source>
        <dbReference type="SMART" id="SM00198"/>
    </source>
</evidence>
<dbReference type="Gramene" id="TraesJUL5A03G02764670.1">
    <property type="protein sequence ID" value="TraesJUL5A03G02764670.1.CDS1"/>
    <property type="gene ID" value="TraesJUL5A03G02764670"/>
</dbReference>
<dbReference type="Proteomes" id="UP000019116">
    <property type="component" value="Chromosome 5A"/>
</dbReference>
<accession>A0A3B6KRS6</accession>
<dbReference type="SMR" id="A0A3B6KRS6"/>
<dbReference type="GO" id="GO:0005615">
    <property type="term" value="C:extracellular space"/>
    <property type="evidence" value="ECO:0000318"/>
    <property type="project" value="GO_Central"/>
</dbReference>
<dbReference type="Gramene" id="TraesROB_scaffold_056502_01G000200.1">
    <property type="protein sequence ID" value="TraesROB_scaffold_056502_01G000200.1"/>
    <property type="gene ID" value="TraesROB_scaffold_056502_01G000200"/>
</dbReference>
<dbReference type="SMART" id="SM00198">
    <property type="entry name" value="SCP"/>
    <property type="match status" value="1"/>
</dbReference>
<dbReference type="Gramene" id="TraesKAR5A01G0378500.1">
    <property type="protein sequence ID" value="cds.TraesKAR5A01G0378500.1"/>
    <property type="gene ID" value="TraesKAR5A01G0378500"/>
</dbReference>
<keyword evidence="1" id="KW-0732">Signal</keyword>
<sequence length="166" mass="17799">MEYSPKLSAVLLLALASVMVATAQNSPEDFVEAHNAARADVGVGPVIWNETVAAYAQAYARQRRGDCRLKTSPAGHPYGENLFRGSGADWTAADAVALWVSNKQYYDHDSNTCSAPALKTCLTYTQVVWRDSTAIGCARVVCASGFGVFIICSYNPPGNLLGESPY</sequence>
<dbReference type="InterPro" id="IPR014044">
    <property type="entry name" value="CAP_dom"/>
</dbReference>
<evidence type="ECO:0000313" key="3">
    <source>
        <dbReference type="EnsemblPlants" id="TraesCS5A02G440000.1.cds1"/>
    </source>
</evidence>
<dbReference type="Gramene" id="TraesLDM5A03G02748660.1">
    <property type="protein sequence ID" value="TraesLDM5A03G02748660.1.CDS1"/>
    <property type="gene ID" value="TraesLDM5A03G02748660"/>
</dbReference>
<dbReference type="Gramene" id="TraesPARA_EIv1.0_1528500.1">
    <property type="protein sequence ID" value="TraesPARA_EIv1.0_1528500.1.CDS1"/>
    <property type="gene ID" value="TraesPARA_EIv1.0_1528500"/>
</dbReference>
<dbReference type="RefSeq" id="XP_044385839.1">
    <property type="nucleotide sequence ID" value="XM_044529904.1"/>
</dbReference>
<dbReference type="Gramene" id="TraesMAC5A03G02744150.1">
    <property type="protein sequence ID" value="TraesMAC5A03G02744150.1.CDS1"/>
    <property type="gene ID" value="TraesMAC5A03G02744150"/>
</dbReference>
<dbReference type="STRING" id="4565.A0A3B6KRS6"/>
<gene>
    <name evidence="3" type="primary">LOC123108039</name>
</gene>
<organism evidence="3">
    <name type="scientific">Triticum aestivum</name>
    <name type="common">Wheat</name>
    <dbReference type="NCBI Taxonomy" id="4565"/>
    <lineage>
        <taxon>Eukaryota</taxon>
        <taxon>Viridiplantae</taxon>
        <taxon>Streptophyta</taxon>
        <taxon>Embryophyta</taxon>
        <taxon>Tracheophyta</taxon>
        <taxon>Spermatophyta</taxon>
        <taxon>Magnoliopsida</taxon>
        <taxon>Liliopsida</taxon>
        <taxon>Poales</taxon>
        <taxon>Poaceae</taxon>
        <taxon>BOP clade</taxon>
        <taxon>Pooideae</taxon>
        <taxon>Triticodae</taxon>
        <taxon>Triticeae</taxon>
        <taxon>Triticinae</taxon>
        <taxon>Triticum</taxon>
    </lineage>
</organism>
<name>A0A3B6KRS6_WHEAT</name>
<dbReference type="SUPFAM" id="SSF55797">
    <property type="entry name" value="PR-1-like"/>
    <property type="match status" value="1"/>
</dbReference>
<protein>
    <recommendedName>
        <fullName evidence="2">SCP domain-containing protein</fullName>
    </recommendedName>
</protein>
<dbReference type="EnsemblPlants" id="TraesCS5A02G440000.1">
    <property type="protein sequence ID" value="TraesCS5A02G440000.1.cds1"/>
    <property type="gene ID" value="TraesCS5A02G440000"/>
</dbReference>
<dbReference type="OMA" id="CKNGWWF"/>
<dbReference type="Gramene" id="TraesARI5A03G02787880.1">
    <property type="protein sequence ID" value="TraesARI5A03G02787880.1.CDS1"/>
    <property type="gene ID" value="TraesARI5A03G02787880"/>
</dbReference>
<dbReference type="InterPro" id="IPR035940">
    <property type="entry name" value="CAP_sf"/>
</dbReference>
<feature type="signal peptide" evidence="1">
    <location>
        <begin position="1"/>
        <end position="23"/>
    </location>
</feature>
<evidence type="ECO:0000256" key="1">
    <source>
        <dbReference type="SAM" id="SignalP"/>
    </source>
</evidence>
<dbReference type="OrthoDB" id="745551at2759"/>
<dbReference type="Gene3D" id="3.40.33.10">
    <property type="entry name" value="CAP"/>
    <property type="match status" value="1"/>
</dbReference>